<feature type="transmembrane region" description="Helical" evidence="1">
    <location>
        <begin position="42"/>
        <end position="62"/>
    </location>
</feature>
<proteinExistence type="predicted"/>
<keyword evidence="1" id="KW-1133">Transmembrane helix</keyword>
<feature type="transmembrane region" description="Helical" evidence="1">
    <location>
        <begin position="82"/>
        <end position="101"/>
    </location>
</feature>
<dbReference type="EMBL" id="JARKIE010000223">
    <property type="protein sequence ID" value="KAJ7664291.1"/>
    <property type="molecule type" value="Genomic_DNA"/>
</dbReference>
<organism evidence="2 3">
    <name type="scientific">Mycena rosella</name>
    <name type="common">Pink bonnet</name>
    <name type="synonym">Agaricus rosellus</name>
    <dbReference type="NCBI Taxonomy" id="1033263"/>
    <lineage>
        <taxon>Eukaryota</taxon>
        <taxon>Fungi</taxon>
        <taxon>Dikarya</taxon>
        <taxon>Basidiomycota</taxon>
        <taxon>Agaricomycotina</taxon>
        <taxon>Agaricomycetes</taxon>
        <taxon>Agaricomycetidae</taxon>
        <taxon>Agaricales</taxon>
        <taxon>Marasmiineae</taxon>
        <taxon>Mycenaceae</taxon>
        <taxon>Mycena</taxon>
    </lineage>
</organism>
<evidence type="ECO:0000256" key="1">
    <source>
        <dbReference type="SAM" id="Phobius"/>
    </source>
</evidence>
<gene>
    <name evidence="2" type="ORF">B0H17DRAFT_1091848</name>
</gene>
<dbReference type="AlphaFoldDB" id="A0AAD7CV41"/>
<keyword evidence="1" id="KW-0812">Transmembrane</keyword>
<name>A0AAD7CV41_MYCRO</name>
<feature type="transmembrane region" description="Helical" evidence="1">
    <location>
        <begin position="6"/>
        <end position="30"/>
    </location>
</feature>
<reference evidence="2" key="1">
    <citation type="submission" date="2023-03" db="EMBL/GenBank/DDBJ databases">
        <title>Massive genome expansion in bonnet fungi (Mycena s.s.) driven by repeated elements and novel gene families across ecological guilds.</title>
        <authorList>
            <consortium name="Lawrence Berkeley National Laboratory"/>
            <person name="Harder C.B."/>
            <person name="Miyauchi S."/>
            <person name="Viragh M."/>
            <person name="Kuo A."/>
            <person name="Thoen E."/>
            <person name="Andreopoulos B."/>
            <person name="Lu D."/>
            <person name="Skrede I."/>
            <person name="Drula E."/>
            <person name="Henrissat B."/>
            <person name="Morin E."/>
            <person name="Kohler A."/>
            <person name="Barry K."/>
            <person name="LaButti K."/>
            <person name="Morin E."/>
            <person name="Salamov A."/>
            <person name="Lipzen A."/>
            <person name="Mereny Z."/>
            <person name="Hegedus B."/>
            <person name="Baldrian P."/>
            <person name="Stursova M."/>
            <person name="Weitz H."/>
            <person name="Taylor A."/>
            <person name="Grigoriev I.V."/>
            <person name="Nagy L.G."/>
            <person name="Martin F."/>
            <person name="Kauserud H."/>
        </authorList>
    </citation>
    <scope>NUCLEOTIDE SEQUENCE</scope>
    <source>
        <strain evidence="2">CBHHK067</strain>
    </source>
</reference>
<evidence type="ECO:0000313" key="3">
    <source>
        <dbReference type="Proteomes" id="UP001221757"/>
    </source>
</evidence>
<sequence>MSTIPSNVGAVVAGCMISVGLSAVIGLQNFPIFPSDVRQYELFELIWLTDAAQTGIFCAVAWEYAIIHFRNSHGAAQLQIPVSVLLAVTAVATLSVNLFYGWRIHKSSKKYKWWLSAPIAFLCIARVVLGFGFSASPTPGSVLVIINKTHLVYGAHFGARLAQGLMPFLWLAFFPTYREGASGKPNETG</sequence>
<feature type="transmembrane region" description="Helical" evidence="1">
    <location>
        <begin position="153"/>
        <end position="174"/>
    </location>
</feature>
<accession>A0AAD7CV41</accession>
<feature type="transmembrane region" description="Helical" evidence="1">
    <location>
        <begin position="113"/>
        <end position="133"/>
    </location>
</feature>
<dbReference type="Proteomes" id="UP001221757">
    <property type="component" value="Unassembled WGS sequence"/>
</dbReference>
<keyword evidence="1" id="KW-0472">Membrane</keyword>
<protein>
    <submittedName>
        <fullName evidence="2">Uncharacterized protein</fullName>
    </submittedName>
</protein>
<keyword evidence="3" id="KW-1185">Reference proteome</keyword>
<evidence type="ECO:0000313" key="2">
    <source>
        <dbReference type="EMBL" id="KAJ7664291.1"/>
    </source>
</evidence>
<comment type="caution">
    <text evidence="2">The sequence shown here is derived from an EMBL/GenBank/DDBJ whole genome shotgun (WGS) entry which is preliminary data.</text>
</comment>